<evidence type="ECO:0000256" key="1">
    <source>
        <dbReference type="SAM" id="SignalP"/>
    </source>
</evidence>
<comment type="caution">
    <text evidence="2">The sequence shown here is derived from an EMBL/GenBank/DDBJ whole genome shotgun (WGS) entry which is preliminary data.</text>
</comment>
<name>A0A1W0CTM1_9NEIS</name>
<proteinExistence type="predicted"/>
<keyword evidence="1" id="KW-0732">Signal</keyword>
<feature type="signal peptide" evidence="1">
    <location>
        <begin position="1"/>
        <end position="26"/>
    </location>
</feature>
<evidence type="ECO:0000313" key="2">
    <source>
        <dbReference type="EMBL" id="OQS38033.1"/>
    </source>
</evidence>
<feature type="chain" id="PRO_5012167277" description="DUF1120 domain-containing protein" evidence="1">
    <location>
        <begin position="27"/>
        <end position="231"/>
    </location>
</feature>
<evidence type="ECO:0000313" key="3">
    <source>
        <dbReference type="Proteomes" id="UP000192721"/>
    </source>
</evidence>
<sequence>MNISQAITAAMRVSMLAGLPCIPALAANAPFAMTAEVVPPSCTPSFSHNGVVDYGLIPWSALNPGATLLGEREISLYVQCDQPALVGLSIRDNRGDSRATISVMGRLQPTGGGALPSLPAEAEQTLGLGLDSRKQALGYWWLSLIEAHADEHPATLMRSAGRQEGWLQANAEPLDLRYGYALGSLQRQTLQPARSHAFKLRVGAALRGRQTLSAREPVNLDGHATVTVFYP</sequence>
<evidence type="ECO:0008006" key="4">
    <source>
        <dbReference type="Google" id="ProtNLM"/>
    </source>
</evidence>
<dbReference type="EMBL" id="MUKV01000017">
    <property type="protein sequence ID" value="OQS38033.1"/>
    <property type="molecule type" value="Genomic_DNA"/>
</dbReference>
<dbReference type="Proteomes" id="UP000192721">
    <property type="component" value="Unassembled WGS sequence"/>
</dbReference>
<reference evidence="2 3" key="1">
    <citation type="submission" date="2017-02" db="EMBL/GenBank/DDBJ databases">
        <title>Chromobacterium haemolyticum H5244.</title>
        <authorList>
            <person name="Gulvik C.A."/>
        </authorList>
    </citation>
    <scope>NUCLEOTIDE SEQUENCE [LARGE SCALE GENOMIC DNA]</scope>
    <source>
        <strain evidence="2 3">H5244</strain>
    </source>
</reference>
<dbReference type="Pfam" id="PF06551">
    <property type="entry name" value="DUF1120"/>
    <property type="match status" value="1"/>
</dbReference>
<dbReference type="RefSeq" id="WP_081555839.1">
    <property type="nucleotide sequence ID" value="NZ_MUKV01000017.1"/>
</dbReference>
<dbReference type="InterPro" id="IPR010546">
    <property type="entry name" value="DUF1120"/>
</dbReference>
<protein>
    <recommendedName>
        <fullName evidence="4">DUF1120 domain-containing protein</fullName>
    </recommendedName>
</protein>
<dbReference type="AlphaFoldDB" id="A0A1W0CTM1"/>
<accession>A0A1W0CTM1</accession>
<organism evidence="2 3">
    <name type="scientific">Chromobacterium haemolyticum</name>
    <dbReference type="NCBI Taxonomy" id="394935"/>
    <lineage>
        <taxon>Bacteria</taxon>
        <taxon>Pseudomonadati</taxon>
        <taxon>Pseudomonadota</taxon>
        <taxon>Betaproteobacteria</taxon>
        <taxon>Neisseriales</taxon>
        <taxon>Chromobacteriaceae</taxon>
        <taxon>Chromobacterium</taxon>
    </lineage>
</organism>
<gene>
    <name evidence="2" type="ORF">B0T45_13590</name>
</gene>